<keyword evidence="2" id="KW-1185">Reference proteome</keyword>
<proteinExistence type="predicted"/>
<reference evidence="1" key="1">
    <citation type="submission" date="2015-04" db="UniProtKB">
        <authorList>
            <consortium name="EnsemblPlants"/>
        </authorList>
    </citation>
    <scope>IDENTIFICATION</scope>
</reference>
<dbReference type="AlphaFoldDB" id="A0A0E0ER88"/>
<evidence type="ECO:0000313" key="2">
    <source>
        <dbReference type="Proteomes" id="UP000008021"/>
    </source>
</evidence>
<organism evidence="1">
    <name type="scientific">Oryza meridionalis</name>
    <dbReference type="NCBI Taxonomy" id="40149"/>
    <lineage>
        <taxon>Eukaryota</taxon>
        <taxon>Viridiplantae</taxon>
        <taxon>Streptophyta</taxon>
        <taxon>Embryophyta</taxon>
        <taxon>Tracheophyta</taxon>
        <taxon>Spermatophyta</taxon>
        <taxon>Magnoliopsida</taxon>
        <taxon>Liliopsida</taxon>
        <taxon>Poales</taxon>
        <taxon>Poaceae</taxon>
        <taxon>BOP clade</taxon>
        <taxon>Oryzoideae</taxon>
        <taxon>Oryzeae</taxon>
        <taxon>Oryzinae</taxon>
        <taxon>Oryza</taxon>
    </lineage>
</organism>
<accession>A0A0E0ER88</accession>
<sequence>MMRFYHVSGDICGVSDDIYQRVILARYQVLIPNRYRVILLRYQISCDSYHVEGDTCEVSDDTYQISGAEHQSVVAGGPTVHIPRRSSSPAATSSTVRATSELIAGGLVLRHPRPTPELPTAASSTIHATSELVAGGRVLRHPRPTMELVTSGCFLRHLDELAKYVLIVLRVDDGGKGSTFALYLLIYHHVRAGFLLPGAGAAAGAAGKERVVMGQCVDGAGVGAPAPPPMSAMRASWSGTMSYRGCCCCSGRAWLGITPL</sequence>
<reference evidence="1" key="2">
    <citation type="submission" date="2018-05" db="EMBL/GenBank/DDBJ databases">
        <title>OmerRS3 (Oryza meridionalis Reference Sequence Version 3).</title>
        <authorList>
            <person name="Zhang J."/>
            <person name="Kudrna D."/>
            <person name="Lee S."/>
            <person name="Talag J."/>
            <person name="Welchert J."/>
            <person name="Wing R.A."/>
        </authorList>
    </citation>
    <scope>NUCLEOTIDE SEQUENCE [LARGE SCALE GENOMIC DNA]</scope>
    <source>
        <strain evidence="1">cv. OR44</strain>
    </source>
</reference>
<dbReference type="EnsemblPlants" id="OMERI09G05600.1">
    <property type="protein sequence ID" value="OMERI09G05600.1"/>
    <property type="gene ID" value="OMERI09G05600"/>
</dbReference>
<name>A0A0E0ER88_9ORYZ</name>
<dbReference type="Proteomes" id="UP000008021">
    <property type="component" value="Chromosome 9"/>
</dbReference>
<dbReference type="HOGENOM" id="CLU_1071109_0_0_1"/>
<protein>
    <submittedName>
        <fullName evidence="1">Uncharacterized protein</fullName>
    </submittedName>
</protein>
<evidence type="ECO:0000313" key="1">
    <source>
        <dbReference type="EnsemblPlants" id="OMERI09G05600.1"/>
    </source>
</evidence>
<dbReference type="Gramene" id="OMERI09G05600.1">
    <property type="protein sequence ID" value="OMERI09G05600.1"/>
    <property type="gene ID" value="OMERI09G05600"/>
</dbReference>